<gene>
    <name evidence="1" type="ORF">NM688_g2825</name>
</gene>
<sequence>MPAAPIIIDDNDDSDANADNDSILATWKADEWIGTGKKYPAADTPRPVLAARRKMLALLPEHRQLLPDVHLSVADLLNADLPAQSVSCAMLHARHWFHAEEPNEDLTSIKNRLLPPKDVLGNLYKEFGQAWFNNALSILDPQYQNSRLPLNVLTFWQEMSITISKKAAWVQADEWLSRGRLQQDADEARTLFHILAWGMPIRTLNVSAPVETLTQLLGNRQLDDEILNMACAVQARRASLDQKHTTSVVVAPTYLYTQIEVAFRTKAWNNPKNLLPSRYWQLIKEGKRKVLLMPALVNTNHWVLFEANFEMKRLRCGDSLKEAGSSVKKSSRVILEWLRRGFGGPFTAGDTLPHGKQSEFDGVNCSIYVINTLEHYLFDQPLIGSQTVRAARIRCFVQLAKAHSLDEVRRQELAAGSSSGSNYVPSSAEELHVLCDYNLTGPSSLSVPHLPEVAPQAVPPTSEPSYGPPLPRSPPRPASSSSSDSESESRLECKSGSDDEDPSAAKWKVWHSICNKWYRMKKKGDIGCFKKHVEEGCKGPKQPSATSSQKTDPKQSAANTQSAGRLDQFIQRPSESTHGHSKSSTPSASSRSAAPRSKLKSASVLRFTTLDNFFAPVKETSQSKTSHALSSLKTRVDNEPGYRLVPCGGITEAHDKRLRDYLRRPTAEGGGARSLPSIARECYHTDFNALTPEQRGIVRDKYVHEWKWTIDRPRSRVFSTKCAKTVKSAIVRSEYDPSPLCKHCEDVLHLHSFTNALRVPVTDDKNLKYLNEQYRQEGPGQIYASCHGIKDLIESDNPDASIFLRFAVAILQKDEFGKDEPFIDLVKAMLLKWEREERGVGMQNFDYGPALREFANMCAIMSPEVYRRLRTHFQLPDIRTLKRDQAKLPRFPFLICDRTFDIAQSYLTGLAYDGPVALSCDDTKLHPAYRTCWDPDKQVHMLVGGTDEPLAVANPEELQELLNGRSEDAKASKLRLWTLQVPMPGIPPLILAAKAIPNSLSADELTMLLLQILDGLALRNIHTVSYSCDGTETERAVQHSIVQMADSTFTYTIPHPSQGSPPLDITMARIHGRPLVMIQDAKHGRKTYRNNLFSGARALVMGNYIAMYSDVRDLAFCEDPSLYVRDAERVDRQDDNGAIRLFSAAAFASSSKHFPEWIGLLVYLFIFGELIDAYQNRHISHLEWIRMCLRALYFMEAWRRFLALSGYPEARYFISREAADITKILIHGLILLIVVYRDHLGSKPYPLLPWLHSTEVCEHVFGECRKLVKDFTFLDFIFMVPRLSILVRQIIKDGFTLDPKATAAGYAHTYYDNTNLDLGVLATFPTDEEINLVAVEAWDEASNLLDLLGIVHSDLYSTDDASQMTSLPSISSWFPTTEDSAAMDPGEITDDDEWEGDSNEADDEESEAAQLERLIAQENDAPIRNKQTDDRLFNLTCAAVSLMLDETMAVQRYNSSMEEKDQQDEDRTYLQDSFHAAALQLPSLDLPTAEPIRPFDRTLINGVFDFDYTSLISIRETHQTQRAVTAVRSGRQSTLPMTDNSDDSRGTSARQRIFREMTAMIKMYESNTLGVGTGLDRQVRTQGRSAVETAGNSANAALAAGQRAAAAVTRRLKNFSAYCVPQYQELGDALIGKPSPAKLHHTPLTAGIYGIVLHENKLFVGRVITLYCRSGGKGVTHSWQAEAASIGAVSYVVLQLYEAVLANRFRAIHRHVLGLQTFTFAHVPSDHFLRTLPGSQSLSADRRTLQLDHIASNIFQTLDTPQSKSAIRKAVEALDKARRRSKVREDHVDS</sequence>
<comment type="caution">
    <text evidence="1">The sequence shown here is derived from an EMBL/GenBank/DDBJ whole genome shotgun (WGS) entry which is preliminary data.</text>
</comment>
<dbReference type="Proteomes" id="UP001148662">
    <property type="component" value="Unassembled WGS sequence"/>
</dbReference>
<accession>A0ACC1T7J0</accession>
<protein>
    <submittedName>
        <fullName evidence="1">Uncharacterized protein</fullName>
    </submittedName>
</protein>
<evidence type="ECO:0000313" key="2">
    <source>
        <dbReference type="Proteomes" id="UP001148662"/>
    </source>
</evidence>
<organism evidence="1 2">
    <name type="scientific">Phlebia brevispora</name>
    <dbReference type="NCBI Taxonomy" id="194682"/>
    <lineage>
        <taxon>Eukaryota</taxon>
        <taxon>Fungi</taxon>
        <taxon>Dikarya</taxon>
        <taxon>Basidiomycota</taxon>
        <taxon>Agaricomycotina</taxon>
        <taxon>Agaricomycetes</taxon>
        <taxon>Polyporales</taxon>
        <taxon>Meruliaceae</taxon>
        <taxon>Phlebia</taxon>
    </lineage>
</organism>
<dbReference type="EMBL" id="JANHOG010000378">
    <property type="protein sequence ID" value="KAJ3554974.1"/>
    <property type="molecule type" value="Genomic_DNA"/>
</dbReference>
<name>A0ACC1T7J0_9APHY</name>
<evidence type="ECO:0000313" key="1">
    <source>
        <dbReference type="EMBL" id="KAJ3554974.1"/>
    </source>
</evidence>
<proteinExistence type="predicted"/>
<keyword evidence="2" id="KW-1185">Reference proteome</keyword>
<reference evidence="1" key="1">
    <citation type="submission" date="2022-07" db="EMBL/GenBank/DDBJ databases">
        <title>Genome Sequence of Phlebia brevispora.</title>
        <authorList>
            <person name="Buettner E."/>
        </authorList>
    </citation>
    <scope>NUCLEOTIDE SEQUENCE</scope>
    <source>
        <strain evidence="1">MPL23</strain>
    </source>
</reference>